<feature type="domain" description="ABC transmembrane type-1" evidence="8">
    <location>
        <begin position="206"/>
        <end position="422"/>
    </location>
</feature>
<keyword evidence="2 7" id="KW-0813">Transport</keyword>
<proteinExistence type="inferred from homology"/>
<accession>A0ABW0KX50</accession>
<dbReference type="CDD" id="cd06261">
    <property type="entry name" value="TM_PBP2"/>
    <property type="match status" value="1"/>
</dbReference>
<dbReference type="PANTHER" id="PTHR30465:SF66">
    <property type="entry name" value="INNER MEMBRANE ABC TRANSPORTER PERMEASE PROTEIN YEJB"/>
    <property type="match status" value="1"/>
</dbReference>
<dbReference type="InterPro" id="IPR035906">
    <property type="entry name" value="MetI-like_sf"/>
</dbReference>
<dbReference type="InterPro" id="IPR000515">
    <property type="entry name" value="MetI-like"/>
</dbReference>
<keyword evidence="4 7" id="KW-0812">Transmembrane</keyword>
<gene>
    <name evidence="9" type="ORF">ACFQDI_24000</name>
</gene>
<feature type="transmembrane region" description="Helical" evidence="7">
    <location>
        <begin position="210"/>
        <end position="233"/>
    </location>
</feature>
<evidence type="ECO:0000256" key="3">
    <source>
        <dbReference type="ARBA" id="ARBA00022475"/>
    </source>
</evidence>
<dbReference type="Gene3D" id="1.10.3720.10">
    <property type="entry name" value="MetI-like"/>
    <property type="match status" value="1"/>
</dbReference>
<name>A0ABW0KX50_9BACT</name>
<evidence type="ECO:0000256" key="1">
    <source>
        <dbReference type="ARBA" id="ARBA00004651"/>
    </source>
</evidence>
<evidence type="ECO:0000256" key="4">
    <source>
        <dbReference type="ARBA" id="ARBA00022692"/>
    </source>
</evidence>
<feature type="transmembrane region" description="Helical" evidence="7">
    <location>
        <begin position="6"/>
        <end position="27"/>
    </location>
</feature>
<sequence length="432" mass="48004">MTAYLIRRLLLIPPTLIGMTLVVFLIIRFTPGGPMEQALLEARMKTEGQRGGAGRQQSSGLTPAQLLKLQEQYGHDKPFLIAYAAWLGAWPKETNRSRADFAEGKTETEVKIPGTASVAKVKRSSDNSAEILPDKDLDLSSWRARIITPEQQKVEWEKANPGQKLDKPQPYVALIYQPKFAGVLEGNLGDSTRYSEPVWTMMKRRFPISLFYGIVSILLTYLVCIPLGVLKAIKHRTPTDTATSVLIFFGYAIPEFVLGVFLMVIFAARLRWFPLEGFVSSNFSELGFFGKVYDLFHHAFLPLCCYMVGSFAGLTMLVKNNLLDQLASDYVRTAVAKGVEYKRAVIGHALRNSFIPVGATMGQALTVLVAGSFLVERIFDIDGFGLMGFNALLEKDYPIVMATVTVSGLLLMLGNVLSDMITARLDPRIRFE</sequence>
<evidence type="ECO:0000313" key="9">
    <source>
        <dbReference type="EMBL" id="MFC5457954.1"/>
    </source>
</evidence>
<comment type="subcellular location">
    <subcellularLocation>
        <location evidence="1 7">Cell membrane</location>
        <topology evidence="1 7">Multi-pass membrane protein</topology>
    </subcellularLocation>
</comment>
<dbReference type="PANTHER" id="PTHR30465">
    <property type="entry name" value="INNER MEMBRANE ABC TRANSPORTER"/>
    <property type="match status" value="1"/>
</dbReference>
<evidence type="ECO:0000256" key="6">
    <source>
        <dbReference type="ARBA" id="ARBA00023136"/>
    </source>
</evidence>
<keyword evidence="5 7" id="KW-1133">Transmembrane helix</keyword>
<feature type="transmembrane region" description="Helical" evidence="7">
    <location>
        <begin position="299"/>
        <end position="318"/>
    </location>
</feature>
<evidence type="ECO:0000259" key="8">
    <source>
        <dbReference type="PROSITE" id="PS50928"/>
    </source>
</evidence>
<evidence type="ECO:0000256" key="5">
    <source>
        <dbReference type="ARBA" id="ARBA00022989"/>
    </source>
</evidence>
<evidence type="ECO:0000256" key="7">
    <source>
        <dbReference type="RuleBase" id="RU363032"/>
    </source>
</evidence>
<dbReference type="RefSeq" id="WP_377171810.1">
    <property type="nucleotide sequence ID" value="NZ_JBHSMQ010000014.1"/>
</dbReference>
<comment type="similarity">
    <text evidence="7">Belongs to the binding-protein-dependent transport system permease family.</text>
</comment>
<dbReference type="EMBL" id="JBHSMQ010000014">
    <property type="protein sequence ID" value="MFC5457954.1"/>
    <property type="molecule type" value="Genomic_DNA"/>
</dbReference>
<feature type="transmembrane region" description="Helical" evidence="7">
    <location>
        <begin position="245"/>
        <end position="268"/>
    </location>
</feature>
<keyword evidence="3" id="KW-1003">Cell membrane</keyword>
<evidence type="ECO:0000256" key="2">
    <source>
        <dbReference type="ARBA" id="ARBA00022448"/>
    </source>
</evidence>
<dbReference type="SUPFAM" id="SSF161098">
    <property type="entry name" value="MetI-like"/>
    <property type="match status" value="1"/>
</dbReference>
<feature type="transmembrane region" description="Helical" evidence="7">
    <location>
        <begin position="397"/>
        <end position="418"/>
    </location>
</feature>
<evidence type="ECO:0000313" key="10">
    <source>
        <dbReference type="Proteomes" id="UP001596052"/>
    </source>
</evidence>
<reference evidence="10" key="1">
    <citation type="journal article" date="2019" name="Int. J. Syst. Evol. Microbiol.">
        <title>The Global Catalogue of Microorganisms (GCM) 10K type strain sequencing project: providing services to taxonomists for standard genome sequencing and annotation.</title>
        <authorList>
            <consortium name="The Broad Institute Genomics Platform"/>
            <consortium name="The Broad Institute Genome Sequencing Center for Infectious Disease"/>
            <person name="Wu L."/>
            <person name="Ma J."/>
        </authorList>
    </citation>
    <scope>NUCLEOTIDE SEQUENCE [LARGE SCALE GENOMIC DNA]</scope>
    <source>
        <strain evidence="10">CGMCC 4.1469</strain>
    </source>
</reference>
<protein>
    <submittedName>
        <fullName evidence="9">ABC transporter permease subunit</fullName>
    </submittedName>
</protein>
<dbReference type="PROSITE" id="PS50928">
    <property type="entry name" value="ABC_TM1"/>
    <property type="match status" value="1"/>
</dbReference>
<organism evidence="9 10">
    <name type="scientific">Prosthecobacter fluviatilis</name>
    <dbReference type="NCBI Taxonomy" id="445931"/>
    <lineage>
        <taxon>Bacteria</taxon>
        <taxon>Pseudomonadati</taxon>
        <taxon>Verrucomicrobiota</taxon>
        <taxon>Verrucomicrobiia</taxon>
        <taxon>Verrucomicrobiales</taxon>
        <taxon>Verrucomicrobiaceae</taxon>
        <taxon>Prosthecobacter</taxon>
    </lineage>
</organism>
<keyword evidence="6 7" id="KW-0472">Membrane</keyword>
<dbReference type="Proteomes" id="UP001596052">
    <property type="component" value="Unassembled WGS sequence"/>
</dbReference>
<keyword evidence="10" id="KW-1185">Reference proteome</keyword>
<comment type="caution">
    <text evidence="9">The sequence shown here is derived from an EMBL/GenBank/DDBJ whole genome shotgun (WGS) entry which is preliminary data.</text>
</comment>
<dbReference type="Pfam" id="PF00528">
    <property type="entry name" value="BPD_transp_1"/>
    <property type="match status" value="1"/>
</dbReference>